<dbReference type="PANTHER" id="PTHR43798">
    <property type="entry name" value="MONOACYLGLYCEROL LIPASE"/>
    <property type="match status" value="1"/>
</dbReference>
<evidence type="ECO:0000313" key="2">
    <source>
        <dbReference type="EMBL" id="GIF96847.1"/>
    </source>
</evidence>
<organism evidence="2 3">
    <name type="scientific">Catellatospora citrea</name>
    <dbReference type="NCBI Taxonomy" id="53366"/>
    <lineage>
        <taxon>Bacteria</taxon>
        <taxon>Bacillati</taxon>
        <taxon>Actinomycetota</taxon>
        <taxon>Actinomycetes</taxon>
        <taxon>Micromonosporales</taxon>
        <taxon>Micromonosporaceae</taxon>
        <taxon>Catellatospora</taxon>
    </lineage>
</organism>
<proteinExistence type="predicted"/>
<dbReference type="AlphaFoldDB" id="A0A8J3KC05"/>
<feature type="domain" description="AB hydrolase-1" evidence="1">
    <location>
        <begin position="45"/>
        <end position="270"/>
    </location>
</feature>
<evidence type="ECO:0000313" key="3">
    <source>
        <dbReference type="Proteomes" id="UP000659904"/>
    </source>
</evidence>
<dbReference type="Gene3D" id="3.40.50.1820">
    <property type="entry name" value="alpha/beta hydrolase"/>
    <property type="match status" value="1"/>
</dbReference>
<dbReference type="SUPFAM" id="SSF53474">
    <property type="entry name" value="alpha/beta-Hydrolases"/>
    <property type="match status" value="1"/>
</dbReference>
<comment type="caution">
    <text evidence="2">The sequence shown here is derived from an EMBL/GenBank/DDBJ whole genome shotgun (WGS) entry which is preliminary data.</text>
</comment>
<keyword evidence="3" id="KW-1185">Reference proteome</keyword>
<dbReference type="GO" id="GO:0003824">
    <property type="term" value="F:catalytic activity"/>
    <property type="evidence" value="ECO:0007669"/>
    <property type="project" value="UniProtKB-ARBA"/>
</dbReference>
<gene>
    <name evidence="2" type="ORF">Cci01nite_19410</name>
</gene>
<dbReference type="Proteomes" id="UP000659904">
    <property type="component" value="Unassembled WGS sequence"/>
</dbReference>
<sequence length="274" mass="29992">MSDDFARAYTALLDRWPSDRADLDVPHRFGTTRVYLTGPPSAPPVVLLAGGGATAVVWWAVAGRLSASHRVCAVEMTEDFTTTRPARTPDDLAAWFGDVLDGIHLGPDGAQATVVGHSYGGWVALNGALAHPKRVARLVLLDPTTCFGGFSAAYLMHAMPFLLRPNARRLDRLLDWETGGMGLDPLWRTVTTQRVGRLSPKLVLPKRPKPADLRHLTVPVTLVLAKRSRAHRPERIRAMAESCLSRLDIVELPHATHHSLPSEHPDEIAAIVDR</sequence>
<accession>A0A8J3KC05</accession>
<dbReference type="GO" id="GO:0016020">
    <property type="term" value="C:membrane"/>
    <property type="evidence" value="ECO:0007669"/>
    <property type="project" value="TreeGrafter"/>
</dbReference>
<dbReference type="Pfam" id="PF12697">
    <property type="entry name" value="Abhydrolase_6"/>
    <property type="match status" value="1"/>
</dbReference>
<dbReference type="InterPro" id="IPR029058">
    <property type="entry name" value="AB_hydrolase_fold"/>
</dbReference>
<protein>
    <submittedName>
        <fullName evidence="2">Carboxylesterase</fullName>
    </submittedName>
</protein>
<dbReference type="InterPro" id="IPR050266">
    <property type="entry name" value="AB_hydrolase_sf"/>
</dbReference>
<dbReference type="PANTHER" id="PTHR43798:SF33">
    <property type="entry name" value="HYDROLASE, PUTATIVE (AFU_ORTHOLOGUE AFUA_2G14860)-RELATED"/>
    <property type="match status" value="1"/>
</dbReference>
<dbReference type="InterPro" id="IPR000073">
    <property type="entry name" value="AB_hydrolase_1"/>
</dbReference>
<reference evidence="2 3" key="1">
    <citation type="submission" date="2021-01" db="EMBL/GenBank/DDBJ databases">
        <title>Whole genome shotgun sequence of Catellatospora citrea NBRC 14495.</title>
        <authorList>
            <person name="Komaki H."/>
            <person name="Tamura T."/>
        </authorList>
    </citation>
    <scope>NUCLEOTIDE SEQUENCE [LARGE SCALE GENOMIC DNA]</scope>
    <source>
        <strain evidence="2 3">NBRC 14495</strain>
    </source>
</reference>
<name>A0A8J3KC05_9ACTN</name>
<dbReference type="PRINTS" id="PR00111">
    <property type="entry name" value="ABHYDROLASE"/>
</dbReference>
<evidence type="ECO:0000259" key="1">
    <source>
        <dbReference type="Pfam" id="PF12697"/>
    </source>
</evidence>
<dbReference type="EMBL" id="BONH01000007">
    <property type="protein sequence ID" value="GIF96847.1"/>
    <property type="molecule type" value="Genomic_DNA"/>
</dbReference>